<dbReference type="Proteomes" id="UP000246114">
    <property type="component" value="Unassembled WGS sequence"/>
</dbReference>
<comment type="caution">
    <text evidence="1">The sequence shown here is derived from an EMBL/GenBank/DDBJ whole genome shotgun (WGS) entry which is preliminary data.</text>
</comment>
<reference evidence="1 2" key="1">
    <citation type="submission" date="2018-03" db="EMBL/GenBank/DDBJ databases">
        <title>The uncultured portion of the human microbiome is neutrally assembled.</title>
        <authorList>
            <person name="Jeraldo P."/>
            <person name="Boardman L."/>
            <person name="White B.A."/>
            <person name="Nelson H."/>
            <person name="Goldenfeld N."/>
            <person name="Chia N."/>
        </authorList>
    </citation>
    <scope>NUCLEOTIDE SEQUENCE [LARGE SCALE GENOMIC DNA]</scope>
    <source>
        <strain evidence="1">CIM:MAG 903</strain>
    </source>
</reference>
<organism evidence="1 2">
    <name type="scientific">Clostridium cadaveris</name>
    <dbReference type="NCBI Taxonomy" id="1529"/>
    <lineage>
        <taxon>Bacteria</taxon>
        <taxon>Bacillati</taxon>
        <taxon>Bacillota</taxon>
        <taxon>Clostridia</taxon>
        <taxon>Eubacteriales</taxon>
        <taxon>Clostridiaceae</taxon>
        <taxon>Clostridium</taxon>
    </lineage>
</organism>
<dbReference type="AlphaFoldDB" id="A0A316MBW1"/>
<evidence type="ECO:0000313" key="2">
    <source>
        <dbReference type="Proteomes" id="UP000246114"/>
    </source>
</evidence>
<protein>
    <submittedName>
        <fullName evidence="1">Uncharacterized protein</fullName>
    </submittedName>
</protein>
<evidence type="ECO:0000313" key="1">
    <source>
        <dbReference type="EMBL" id="PWL55441.1"/>
    </source>
</evidence>
<gene>
    <name evidence="1" type="ORF">DBY38_01600</name>
</gene>
<name>A0A316MBW1_9CLOT</name>
<sequence length="65" mass="7931">MIDLKLFKIKISSQKSRFEIYRYGTTSNEVIKHIREEFDRYNDKRSKYKMDAEELTEIVGIKIKR</sequence>
<accession>A0A316MBW1</accession>
<proteinExistence type="predicted"/>
<dbReference type="EMBL" id="QAMZ01000006">
    <property type="protein sequence ID" value="PWL55441.1"/>
    <property type="molecule type" value="Genomic_DNA"/>
</dbReference>
<dbReference type="RefSeq" id="WP_346941035.1">
    <property type="nucleotide sequence ID" value="NZ_JBKTEK010000031.1"/>
</dbReference>